<dbReference type="InterPro" id="IPR050143">
    <property type="entry name" value="TRIM/RBCC"/>
</dbReference>
<dbReference type="RefSeq" id="XP_010776947.1">
    <property type="nucleotide sequence ID" value="XM_010778645.1"/>
</dbReference>
<dbReference type="KEGG" id="ncc:104951910"/>
<dbReference type="PROSITE" id="PS50188">
    <property type="entry name" value="B302_SPRY"/>
    <property type="match status" value="1"/>
</dbReference>
<dbReference type="GeneID" id="104951910"/>
<evidence type="ECO:0000259" key="2">
    <source>
        <dbReference type="PROSITE" id="PS50188"/>
    </source>
</evidence>
<dbReference type="Pfam" id="PF00622">
    <property type="entry name" value="SPRY"/>
    <property type="match status" value="1"/>
</dbReference>
<dbReference type="InterPro" id="IPR043136">
    <property type="entry name" value="B30.2/SPRY_sf"/>
</dbReference>
<evidence type="ECO:0000256" key="1">
    <source>
        <dbReference type="SAM" id="MobiDB-lite"/>
    </source>
</evidence>
<proteinExistence type="predicted"/>
<dbReference type="Gene3D" id="2.60.120.920">
    <property type="match status" value="1"/>
</dbReference>
<evidence type="ECO:0000313" key="3">
    <source>
        <dbReference type="Proteomes" id="UP000504611"/>
    </source>
</evidence>
<organism evidence="3 4">
    <name type="scientific">Notothenia coriiceps</name>
    <name type="common">black rockcod</name>
    <dbReference type="NCBI Taxonomy" id="8208"/>
    <lineage>
        <taxon>Eukaryota</taxon>
        <taxon>Metazoa</taxon>
        <taxon>Chordata</taxon>
        <taxon>Craniata</taxon>
        <taxon>Vertebrata</taxon>
        <taxon>Euteleostomi</taxon>
        <taxon>Actinopterygii</taxon>
        <taxon>Neopterygii</taxon>
        <taxon>Teleostei</taxon>
        <taxon>Neoteleostei</taxon>
        <taxon>Acanthomorphata</taxon>
        <taxon>Eupercaria</taxon>
        <taxon>Perciformes</taxon>
        <taxon>Notothenioidei</taxon>
        <taxon>Nototheniidae</taxon>
        <taxon>Notothenia</taxon>
    </lineage>
</organism>
<accession>A0A6I9NK31</accession>
<dbReference type="OrthoDB" id="6105938at2759"/>
<sequence>MANGPRAGTEPESATLGTKPQSFPSLSAPLAAKDWSQVRVYSDNIGTLRRSFTKLVDVCQALEKNLSAEEGKSICSGCDFGSSDCLCLGVFVRRWETGEPQQPAEEPPPPDEPRRFDSCVSVLGKQSFTSGRRYWVVQVGDKSDWDLGVARESINRKGAITVRPDTGYWAICLRKGIEFKACAGPSVALHLQENPQKVAVFLDYEEGSVSFYNADAKTHIYTFTGCLFTEPLYPYLNPCLHNNGKNTAPLIICPVEVGPPAEIYLAF</sequence>
<name>A0A6I9NK31_9TELE</name>
<dbReference type="Proteomes" id="UP000504611">
    <property type="component" value="Unplaced"/>
</dbReference>
<protein>
    <submittedName>
        <fullName evidence="4">Nuclear factor 7, brain-like</fullName>
    </submittedName>
</protein>
<dbReference type="SUPFAM" id="SSF49899">
    <property type="entry name" value="Concanavalin A-like lectins/glucanases"/>
    <property type="match status" value="1"/>
</dbReference>
<reference evidence="4" key="1">
    <citation type="submission" date="2025-08" db="UniProtKB">
        <authorList>
            <consortium name="RefSeq"/>
        </authorList>
    </citation>
    <scope>IDENTIFICATION</scope>
    <source>
        <tissue evidence="4">Muscle</tissue>
    </source>
</reference>
<dbReference type="PANTHER" id="PTHR24103">
    <property type="entry name" value="E3 UBIQUITIN-PROTEIN LIGASE TRIM"/>
    <property type="match status" value="1"/>
</dbReference>
<feature type="domain" description="B30.2/SPRY" evidence="2">
    <location>
        <begin position="54"/>
        <end position="257"/>
    </location>
</feature>
<dbReference type="PRINTS" id="PR01407">
    <property type="entry name" value="BUTYPHLNCDUF"/>
</dbReference>
<gene>
    <name evidence="4" type="primary">LOC104951910</name>
</gene>
<dbReference type="AlphaFoldDB" id="A0A6I9NK31"/>
<dbReference type="InterPro" id="IPR013320">
    <property type="entry name" value="ConA-like_dom_sf"/>
</dbReference>
<evidence type="ECO:0000313" key="4">
    <source>
        <dbReference type="RefSeq" id="XP_010776947.1"/>
    </source>
</evidence>
<feature type="region of interest" description="Disordered" evidence="1">
    <location>
        <begin position="1"/>
        <end position="23"/>
    </location>
</feature>
<dbReference type="InterPro" id="IPR003877">
    <property type="entry name" value="SPRY_dom"/>
</dbReference>
<dbReference type="InterPro" id="IPR001870">
    <property type="entry name" value="B30.2/SPRY"/>
</dbReference>
<dbReference type="InterPro" id="IPR003879">
    <property type="entry name" value="Butyrophylin_SPRY"/>
</dbReference>
<dbReference type="SMART" id="SM00449">
    <property type="entry name" value="SPRY"/>
    <property type="match status" value="1"/>
</dbReference>
<dbReference type="CDD" id="cd13733">
    <property type="entry name" value="SPRY_PRY_C-I_1"/>
    <property type="match status" value="1"/>
</dbReference>
<keyword evidence="3" id="KW-1185">Reference proteome</keyword>
<dbReference type="FunFam" id="2.60.120.920:FF:000004">
    <property type="entry name" value="Butyrophilin subfamily 1 member A1"/>
    <property type="match status" value="1"/>
</dbReference>